<dbReference type="InterPro" id="IPR016537">
    <property type="entry name" value="UCP008159_ABC"/>
</dbReference>
<accession>A0ABT8CFI7</accession>
<keyword evidence="3" id="KW-1185">Reference proteome</keyword>
<evidence type="ECO:0000313" key="3">
    <source>
        <dbReference type="Proteomes" id="UP001223712"/>
    </source>
</evidence>
<gene>
    <name evidence="2" type="ORF">QWY96_03025</name>
</gene>
<name>A0ABT8CFI7_9VIBR</name>
<feature type="signal peptide" evidence="1">
    <location>
        <begin position="1"/>
        <end position="29"/>
    </location>
</feature>
<sequence>MISSVKCTQILHVKILIVLMSFMSYSAWAHPHSWIDMKTQVLGNNHTVTGFNMQWTFDRMTTAYLFDGEDMSPSHQKQTLNKIAISVLEKMIKSHYFTNVTDNGKNISFQPIDTGKLTTDKGKATLYFIIMLKKPYQFNNNKLKIQVFDPTYYVDITWNSQHEFELTKNLKSHCNVQLIKPHPTLAQINRAMTLPIDENPDYQLGQIFTQTVNLTCQS</sequence>
<dbReference type="Proteomes" id="UP001223712">
    <property type="component" value="Unassembled WGS sequence"/>
</dbReference>
<evidence type="ECO:0000256" key="1">
    <source>
        <dbReference type="SAM" id="SignalP"/>
    </source>
</evidence>
<feature type="chain" id="PRO_5045527617" evidence="1">
    <location>
        <begin position="30"/>
        <end position="218"/>
    </location>
</feature>
<organism evidence="2 3">
    <name type="scientific">Vibrio artabrorum</name>
    <dbReference type="NCBI Taxonomy" id="446374"/>
    <lineage>
        <taxon>Bacteria</taxon>
        <taxon>Pseudomonadati</taxon>
        <taxon>Pseudomonadota</taxon>
        <taxon>Gammaproteobacteria</taxon>
        <taxon>Vibrionales</taxon>
        <taxon>Vibrionaceae</taxon>
        <taxon>Vibrio</taxon>
    </lineage>
</organism>
<reference evidence="3" key="1">
    <citation type="journal article" date="2019" name="Int. J. Syst. Evol. Microbiol.">
        <title>The Global Catalogue of Microorganisms (GCM) 10K type strain sequencing project: providing services to taxonomists for standard genome sequencing and annotation.</title>
        <authorList>
            <consortium name="The Broad Institute Genomics Platform"/>
            <consortium name="The Broad Institute Genome Sequencing Center for Infectious Disease"/>
            <person name="Wu L."/>
            <person name="Ma J."/>
        </authorList>
    </citation>
    <scope>NUCLEOTIDE SEQUENCE [LARGE SCALE GENOMIC DNA]</scope>
    <source>
        <strain evidence="3">CECT 7226</strain>
    </source>
</reference>
<dbReference type="InterPro" id="IPR010412">
    <property type="entry name" value="DUF1007"/>
</dbReference>
<dbReference type="Pfam" id="PF06226">
    <property type="entry name" value="DUF1007"/>
    <property type="match status" value="1"/>
</dbReference>
<dbReference type="EMBL" id="JAUFQY010000001">
    <property type="protein sequence ID" value="MDN3700129.1"/>
    <property type="molecule type" value="Genomic_DNA"/>
</dbReference>
<dbReference type="RefSeq" id="WP_261839015.1">
    <property type="nucleotide sequence ID" value="NZ_AP025458.1"/>
</dbReference>
<comment type="caution">
    <text evidence="2">The sequence shown here is derived from an EMBL/GenBank/DDBJ whole genome shotgun (WGS) entry which is preliminary data.</text>
</comment>
<protein>
    <submittedName>
        <fullName evidence="2">DUF1007 family protein</fullName>
    </submittedName>
</protein>
<proteinExistence type="predicted"/>
<evidence type="ECO:0000313" key="2">
    <source>
        <dbReference type="EMBL" id="MDN3700129.1"/>
    </source>
</evidence>
<keyword evidence="1" id="KW-0732">Signal</keyword>
<dbReference type="PIRSF" id="PIRSF008159">
    <property type="entry name" value="UCP008159_ABC"/>
    <property type="match status" value="1"/>
</dbReference>